<evidence type="ECO:0000256" key="1">
    <source>
        <dbReference type="SAM" id="MobiDB-lite"/>
    </source>
</evidence>
<reference evidence="2 3" key="1">
    <citation type="submission" date="2019-06" db="EMBL/GenBank/DDBJ databases">
        <title>Draft genomes of female and male turbot (Scophthalmus maximus).</title>
        <authorList>
            <person name="Xu H."/>
            <person name="Xu X.-W."/>
            <person name="Shao C."/>
            <person name="Chen S."/>
        </authorList>
    </citation>
    <scope>NUCLEOTIDE SEQUENCE [LARGE SCALE GENOMIC DNA]</scope>
    <source>
        <strain evidence="2">Ysfricsl-2016a</strain>
        <tissue evidence="2">Blood</tissue>
    </source>
</reference>
<comment type="caution">
    <text evidence="2">The sequence shown here is derived from an EMBL/GenBank/DDBJ whole genome shotgun (WGS) entry which is preliminary data.</text>
</comment>
<organism evidence="2 3">
    <name type="scientific">Scophthalmus maximus</name>
    <name type="common">Turbot</name>
    <name type="synonym">Psetta maxima</name>
    <dbReference type="NCBI Taxonomy" id="52904"/>
    <lineage>
        <taxon>Eukaryota</taxon>
        <taxon>Metazoa</taxon>
        <taxon>Chordata</taxon>
        <taxon>Craniata</taxon>
        <taxon>Vertebrata</taxon>
        <taxon>Euteleostomi</taxon>
        <taxon>Actinopterygii</taxon>
        <taxon>Neopterygii</taxon>
        <taxon>Teleostei</taxon>
        <taxon>Neoteleostei</taxon>
        <taxon>Acanthomorphata</taxon>
        <taxon>Carangaria</taxon>
        <taxon>Pleuronectiformes</taxon>
        <taxon>Pleuronectoidei</taxon>
        <taxon>Scophthalmidae</taxon>
        <taxon>Scophthalmus</taxon>
    </lineage>
</organism>
<evidence type="ECO:0000313" key="3">
    <source>
        <dbReference type="Proteomes" id="UP000438429"/>
    </source>
</evidence>
<sequence length="138" mass="15580">MVFRSSWGHRMQRRVSASVCAYVHESEVEAQMSSEHQFLSVERRSSSSSSSSRSMWLHHGDRCHGWDLVFRRTGTRSAPRIFVISEELEVVVVVVVVVLVPRHADDDDDDRGQRGGERVAAPALPEHHVHPADDIQGK</sequence>
<feature type="region of interest" description="Disordered" evidence="1">
    <location>
        <begin position="104"/>
        <end position="138"/>
    </location>
</feature>
<protein>
    <submittedName>
        <fullName evidence="2">Uncharacterized protein</fullName>
    </submittedName>
</protein>
<name>A0A6A4SFY2_SCOMX</name>
<proteinExistence type="predicted"/>
<dbReference type="EMBL" id="VEVO01000013">
    <property type="protein sequence ID" value="KAF0033043.1"/>
    <property type="molecule type" value="Genomic_DNA"/>
</dbReference>
<evidence type="ECO:0000313" key="2">
    <source>
        <dbReference type="EMBL" id="KAF0033043.1"/>
    </source>
</evidence>
<accession>A0A6A4SFY2</accession>
<gene>
    <name evidence="2" type="ORF">F2P81_015333</name>
</gene>
<dbReference type="AlphaFoldDB" id="A0A6A4SFY2"/>
<dbReference type="Proteomes" id="UP000438429">
    <property type="component" value="Unassembled WGS sequence"/>
</dbReference>
<feature type="compositionally biased region" description="Basic and acidic residues" evidence="1">
    <location>
        <begin position="125"/>
        <end position="138"/>
    </location>
</feature>